<keyword evidence="7 14" id="KW-0418">Kinase</keyword>
<keyword evidence="10 11" id="KW-0472">Membrane</keyword>
<accession>A0A2S8F340</accession>
<dbReference type="SUPFAM" id="SSF47384">
    <property type="entry name" value="Homodimeric domain of signal transducing histidine kinase"/>
    <property type="match status" value="1"/>
</dbReference>
<dbReference type="Gene3D" id="1.10.287.130">
    <property type="match status" value="1"/>
</dbReference>
<evidence type="ECO:0000256" key="9">
    <source>
        <dbReference type="ARBA" id="ARBA00023012"/>
    </source>
</evidence>
<sequence>MPQRRLETPRSGVADFFRVRSLRWRIQLWHAAVLATVILTFGSVLYLLHRSNRFHEIDNELSSAVEVLTGQLRAAPPRTLLAFLNETGELDVEIQQHIAQLNAEMRVPSTFAPRQIAHGYEAPYFGIWQARGRLATISTQEGLGELTLPSIRRQDAGKRIAYRNRGLFREAYAVGPEDCIVLVGRYIGPDLRDIQNILWLICGTGAIVFAVGLIGGWIVTGYSLRQLLEIRRVAADISERNLADRIETERMDLELADLANILNDAFARLDAAFQRQKQFTADASHELRTPLAVMQMHQQLSLAKERSPQEYRDAFETCQRATLQMRQLIESMLTLARADDDSSGERHERIDLKVLVEDCLAQTGPLLAARGIAIESQLSAAQVIGNASQLDQVVTNLLTNVSAHCPPQTTATLTLETQGDQVVLTVADNGPGIPAEALPAIFDRFYRVDQQRARSAGSAGLGLSICRTIIESHHGTLTAESESGCDSTFRVTLPSAAETSQPGDIPGPA</sequence>
<keyword evidence="4" id="KW-0597">Phosphoprotein</keyword>
<dbReference type="InterPro" id="IPR005467">
    <property type="entry name" value="His_kinase_dom"/>
</dbReference>
<dbReference type="InterPro" id="IPR036890">
    <property type="entry name" value="HATPase_C_sf"/>
</dbReference>
<proteinExistence type="predicted"/>
<dbReference type="FunFam" id="3.30.565.10:FF:000006">
    <property type="entry name" value="Sensor histidine kinase WalK"/>
    <property type="match status" value="1"/>
</dbReference>
<dbReference type="Pfam" id="PF02518">
    <property type="entry name" value="HATPase_c"/>
    <property type="match status" value="1"/>
</dbReference>
<dbReference type="SMART" id="SM00388">
    <property type="entry name" value="HisKA"/>
    <property type="match status" value="1"/>
</dbReference>
<dbReference type="InterPro" id="IPR003660">
    <property type="entry name" value="HAMP_dom"/>
</dbReference>
<evidence type="ECO:0000256" key="7">
    <source>
        <dbReference type="ARBA" id="ARBA00022777"/>
    </source>
</evidence>
<dbReference type="PRINTS" id="PR00344">
    <property type="entry name" value="BCTRLSENSOR"/>
</dbReference>
<evidence type="ECO:0000256" key="1">
    <source>
        <dbReference type="ARBA" id="ARBA00000085"/>
    </source>
</evidence>
<evidence type="ECO:0000256" key="2">
    <source>
        <dbReference type="ARBA" id="ARBA00004370"/>
    </source>
</evidence>
<dbReference type="EC" id="2.7.13.3" evidence="3"/>
<evidence type="ECO:0000313" key="14">
    <source>
        <dbReference type="EMBL" id="PQO26588.1"/>
    </source>
</evidence>
<dbReference type="PROSITE" id="PS50885">
    <property type="entry name" value="HAMP"/>
    <property type="match status" value="1"/>
</dbReference>
<dbReference type="InterPro" id="IPR003661">
    <property type="entry name" value="HisK_dim/P_dom"/>
</dbReference>
<feature type="transmembrane region" description="Helical" evidence="11">
    <location>
        <begin position="197"/>
        <end position="219"/>
    </location>
</feature>
<reference evidence="14 15" key="1">
    <citation type="submission" date="2018-02" db="EMBL/GenBank/DDBJ databases">
        <title>Comparative genomes isolates from brazilian mangrove.</title>
        <authorList>
            <person name="Araujo J.E."/>
            <person name="Taketani R.G."/>
            <person name="Silva M.C.P."/>
            <person name="Loureco M.V."/>
            <person name="Andreote F.D."/>
        </authorList>
    </citation>
    <scope>NUCLEOTIDE SEQUENCE [LARGE SCALE GENOMIC DNA]</scope>
    <source>
        <strain evidence="14 15">NAP PRIS-MGV</strain>
    </source>
</reference>
<evidence type="ECO:0000259" key="13">
    <source>
        <dbReference type="PROSITE" id="PS50885"/>
    </source>
</evidence>
<dbReference type="AlphaFoldDB" id="A0A2S8F340"/>
<protein>
    <recommendedName>
        <fullName evidence="3">histidine kinase</fullName>
        <ecNumber evidence="3">2.7.13.3</ecNumber>
    </recommendedName>
</protein>
<evidence type="ECO:0000256" key="3">
    <source>
        <dbReference type="ARBA" id="ARBA00012438"/>
    </source>
</evidence>
<keyword evidence="6 11" id="KW-0812">Transmembrane</keyword>
<evidence type="ECO:0000259" key="12">
    <source>
        <dbReference type="PROSITE" id="PS50109"/>
    </source>
</evidence>
<organism evidence="14 15">
    <name type="scientific">Blastopirellula marina</name>
    <dbReference type="NCBI Taxonomy" id="124"/>
    <lineage>
        <taxon>Bacteria</taxon>
        <taxon>Pseudomonadati</taxon>
        <taxon>Planctomycetota</taxon>
        <taxon>Planctomycetia</taxon>
        <taxon>Pirellulales</taxon>
        <taxon>Pirellulaceae</taxon>
        <taxon>Blastopirellula</taxon>
    </lineage>
</organism>
<keyword evidence="8 11" id="KW-1133">Transmembrane helix</keyword>
<evidence type="ECO:0000256" key="6">
    <source>
        <dbReference type="ARBA" id="ARBA00022692"/>
    </source>
</evidence>
<dbReference type="GO" id="GO:0005886">
    <property type="term" value="C:plasma membrane"/>
    <property type="evidence" value="ECO:0007669"/>
    <property type="project" value="TreeGrafter"/>
</dbReference>
<dbReference type="CDD" id="cd00075">
    <property type="entry name" value="HATPase"/>
    <property type="match status" value="1"/>
</dbReference>
<dbReference type="SMART" id="SM00387">
    <property type="entry name" value="HATPase_c"/>
    <property type="match status" value="1"/>
</dbReference>
<dbReference type="Gene3D" id="3.30.565.10">
    <property type="entry name" value="Histidine kinase-like ATPase, C-terminal domain"/>
    <property type="match status" value="1"/>
</dbReference>
<gene>
    <name evidence="14" type="ORF">C5Y98_29850</name>
</gene>
<dbReference type="CDD" id="cd00082">
    <property type="entry name" value="HisKA"/>
    <property type="match status" value="1"/>
</dbReference>
<dbReference type="Proteomes" id="UP000239388">
    <property type="component" value="Unassembled WGS sequence"/>
</dbReference>
<dbReference type="Pfam" id="PF00512">
    <property type="entry name" value="HisKA"/>
    <property type="match status" value="1"/>
</dbReference>
<dbReference type="SUPFAM" id="SSF55874">
    <property type="entry name" value="ATPase domain of HSP90 chaperone/DNA topoisomerase II/histidine kinase"/>
    <property type="match status" value="1"/>
</dbReference>
<feature type="transmembrane region" description="Helical" evidence="11">
    <location>
        <begin position="28"/>
        <end position="48"/>
    </location>
</feature>
<evidence type="ECO:0000313" key="15">
    <source>
        <dbReference type="Proteomes" id="UP000239388"/>
    </source>
</evidence>
<dbReference type="InterPro" id="IPR050428">
    <property type="entry name" value="TCS_sensor_his_kinase"/>
</dbReference>
<feature type="domain" description="HAMP" evidence="13">
    <location>
        <begin position="221"/>
        <end position="274"/>
    </location>
</feature>
<dbReference type="GO" id="GO:0000155">
    <property type="term" value="F:phosphorelay sensor kinase activity"/>
    <property type="evidence" value="ECO:0007669"/>
    <property type="project" value="InterPro"/>
</dbReference>
<dbReference type="PANTHER" id="PTHR45436:SF5">
    <property type="entry name" value="SENSOR HISTIDINE KINASE TRCS"/>
    <property type="match status" value="1"/>
</dbReference>
<name>A0A2S8F340_9BACT</name>
<dbReference type="OrthoDB" id="9786919at2"/>
<evidence type="ECO:0000256" key="4">
    <source>
        <dbReference type="ARBA" id="ARBA00022553"/>
    </source>
</evidence>
<evidence type="ECO:0000256" key="11">
    <source>
        <dbReference type="SAM" id="Phobius"/>
    </source>
</evidence>
<keyword evidence="9" id="KW-0902">Two-component regulatory system</keyword>
<dbReference type="InterPro" id="IPR004358">
    <property type="entry name" value="Sig_transdc_His_kin-like_C"/>
</dbReference>
<evidence type="ECO:0000256" key="10">
    <source>
        <dbReference type="ARBA" id="ARBA00023136"/>
    </source>
</evidence>
<dbReference type="InterPro" id="IPR003594">
    <property type="entry name" value="HATPase_dom"/>
</dbReference>
<dbReference type="PROSITE" id="PS50109">
    <property type="entry name" value="HIS_KIN"/>
    <property type="match status" value="1"/>
</dbReference>
<feature type="domain" description="Histidine kinase" evidence="12">
    <location>
        <begin position="282"/>
        <end position="497"/>
    </location>
</feature>
<evidence type="ECO:0000256" key="8">
    <source>
        <dbReference type="ARBA" id="ARBA00022989"/>
    </source>
</evidence>
<dbReference type="EMBL" id="PUIB01000030">
    <property type="protein sequence ID" value="PQO26588.1"/>
    <property type="molecule type" value="Genomic_DNA"/>
</dbReference>
<keyword evidence="5" id="KW-0808">Transferase</keyword>
<comment type="caution">
    <text evidence="14">The sequence shown here is derived from an EMBL/GenBank/DDBJ whole genome shotgun (WGS) entry which is preliminary data.</text>
</comment>
<evidence type="ECO:0000256" key="5">
    <source>
        <dbReference type="ARBA" id="ARBA00022679"/>
    </source>
</evidence>
<comment type="catalytic activity">
    <reaction evidence="1">
        <text>ATP + protein L-histidine = ADP + protein N-phospho-L-histidine.</text>
        <dbReference type="EC" id="2.7.13.3"/>
    </reaction>
</comment>
<dbReference type="RefSeq" id="WP_105360069.1">
    <property type="nucleotide sequence ID" value="NZ_PUIB01000030.1"/>
</dbReference>
<dbReference type="PANTHER" id="PTHR45436">
    <property type="entry name" value="SENSOR HISTIDINE KINASE YKOH"/>
    <property type="match status" value="1"/>
</dbReference>
<comment type="subcellular location">
    <subcellularLocation>
        <location evidence="2">Membrane</location>
    </subcellularLocation>
</comment>
<dbReference type="Gene3D" id="6.10.340.10">
    <property type="match status" value="1"/>
</dbReference>
<dbReference type="InterPro" id="IPR036097">
    <property type="entry name" value="HisK_dim/P_sf"/>
</dbReference>